<protein>
    <recommendedName>
        <fullName evidence="3">Virginiamycin B lyase</fullName>
    </recommendedName>
</protein>
<evidence type="ECO:0000313" key="1">
    <source>
        <dbReference type="EMBL" id="RON92423.1"/>
    </source>
</evidence>
<dbReference type="RefSeq" id="WP_123376283.1">
    <property type="nucleotide sequence ID" value="NZ_MOBY01000012.1"/>
</dbReference>
<dbReference type="InterPro" id="IPR015943">
    <property type="entry name" value="WD40/YVTN_repeat-like_dom_sf"/>
</dbReference>
<sequence length="1450" mass="154063">MSNPIEPMILEELGIPGRSKDPVSTDPDVWGINIAAALGNFPLHGLLCQAGPWGNMAEGDRLTIFWGTGQNVWLEIVIKDEVKTQLRMFVPPQHMVDGKFSVSYSVKPLGASKDEPSEVMQVLVKLTRPGGHDDNGDGGHSKLIMIIPQDILDDGINKENLEAGVKISIGEANGTPPYPYAAAGDICRLSWGGIYVFSKPLTQEQAEGKTPIIITITEEIIKEAGDAPGVAVVFEVYDCVFNRSEDWSPEQRIKVAVDESRLVAPLLKGTVNNVLDVDELGDADGTVQVIATDTSTFKVGDEVFIRIKGTPVEGPPIDWEPSAGVELNSVPSIMEIKAPNAVLRQLAKSQITLSYRLEKADGSADLKSKSQFIRAIGEVQRLAAPEVLDENSGALDPTLPQIRLEIPFDKSFVEGQVLQPAMLGTTPGRKPYLPELPTRPITHNDIVAAKPLLYNIDGKHLTPVDGGTAEFYYQLLIPSAVLTTLDAFEASRAIRESIHSDILRVGEPRQELPQPKVAGVVDDVLPADTAGTTATVIYKETVNGDEIFMSWLGSITGQYPDSIKLNEFTAGKEVPFTIPAAMIKGNEGGTVEVKYEIKRAAGGTSYSDTLKFSVGVALDLTEPKIKQAPNDSSLDPLNAQTALTAVINYVGMLVGDKIIVKLIGAPDTLPGGSDITEPWPVSTVGPQEIPLAVSVLAFNLAKSITLSYTVTRGTQDPKDSRTRTLAVLPIAQSHLRKPLIVQASESGEGPELDVSQLTTHGTLRANSYPHIALKQYVWLKAKGTLKGGGDYSKTFWQPPTSQTNATWINQGFFAHNGFPLADLQSLEDGSDLELEFKAGFGGSQVETDAVTFALRTYRIRAYENVVPTLGSVKGSPSGDDIPHGGPTVETAVTLSGTGTPYSKIDLVNYGAPMPNTEIEVNPRGEWTFQLTGLVAGTTYNLRAKRKDGPVSNARNMVVVALVDPTLTSVKGSPSGDEIPQGQNTMETTVVLSGVAAKGQKVEIFDDEESKDQATAHTTSGAWALTVTGLTVGGHCFKARALYAPGAESAARTLTVSTKQYGAPGFINAPYTIAPAGQLKTIGLLLSTSSNTPIPGGYLSLTLPANFKYSDGGSSQRDFITDDVGRISVSGVKSTAAPGSYNLSATSGGQTTNSTVTVTGLGPVGSISTRTAPQGAVVSPDGTRIYIGYASGETISVIDTATNRILKDITTGSYPCEIALSPDGALAYVSNRSSHTVSVIDTATDRVLKNIQVETYPSEIAVSPDGTRAYVCHMMSGTISVIDTATDQVLTSIFTGGADDIAVSPVGTRAYVRNYGEHTVSVIDTATNRVLRNIPVGYNPNGVAVSPDGTRAYVLTDSETLLVFDTATDRILANTPLGKEPKTITLSPDGTRAYVSNKDNTVSVIDTATGRVLANIPIGYSPYKIAISPNGTRAYITCLSSNAFLVIEVSG</sequence>
<dbReference type="EMBL" id="MOBY01000012">
    <property type="protein sequence ID" value="RON92423.1"/>
    <property type="molecule type" value="Genomic_DNA"/>
</dbReference>
<dbReference type="Pfam" id="PF10282">
    <property type="entry name" value="Lactonase"/>
    <property type="match status" value="1"/>
</dbReference>
<dbReference type="SUPFAM" id="SSF50969">
    <property type="entry name" value="YVTN repeat-like/Quinoprotein amine dehydrogenase"/>
    <property type="match status" value="1"/>
</dbReference>
<name>A0A423N3E8_PSEFL</name>
<accession>A0A423N3E8</accession>
<dbReference type="InterPro" id="IPR011044">
    <property type="entry name" value="Quino_amine_DH_bsu"/>
</dbReference>
<gene>
    <name evidence="1" type="ORF">BK672_20000</name>
</gene>
<reference evidence="1 2" key="1">
    <citation type="submission" date="2016-10" db="EMBL/GenBank/DDBJ databases">
        <title>Comparative genome analysis of multiple Pseudomonas spp. focuses on biocontrol and plant growth promoting traits.</title>
        <authorList>
            <person name="Tao X.-Y."/>
            <person name="Taylor C.G."/>
        </authorList>
    </citation>
    <scope>NUCLEOTIDE SEQUENCE [LARGE SCALE GENOMIC DNA]</scope>
    <source>
        <strain evidence="1 2">2F9</strain>
    </source>
</reference>
<dbReference type="PANTHER" id="PTHR47197">
    <property type="entry name" value="PROTEIN NIRF"/>
    <property type="match status" value="1"/>
</dbReference>
<dbReference type="InterPro" id="IPR011964">
    <property type="entry name" value="YVTN_b-propeller_repeat"/>
</dbReference>
<dbReference type="Gene3D" id="2.130.10.10">
    <property type="entry name" value="YVTN repeat-like/Quinoprotein amine dehydrogenase"/>
    <property type="match status" value="2"/>
</dbReference>
<dbReference type="Proteomes" id="UP000283650">
    <property type="component" value="Unassembled WGS sequence"/>
</dbReference>
<comment type="caution">
    <text evidence="1">The sequence shown here is derived from an EMBL/GenBank/DDBJ whole genome shotgun (WGS) entry which is preliminary data.</text>
</comment>
<dbReference type="InterPro" id="IPR019405">
    <property type="entry name" value="Lactonase_7-beta_prop"/>
</dbReference>
<proteinExistence type="predicted"/>
<evidence type="ECO:0000313" key="2">
    <source>
        <dbReference type="Proteomes" id="UP000283650"/>
    </source>
</evidence>
<evidence type="ECO:0008006" key="3">
    <source>
        <dbReference type="Google" id="ProtNLM"/>
    </source>
</evidence>
<organism evidence="1 2">
    <name type="scientific">Pseudomonas fluorescens</name>
    <dbReference type="NCBI Taxonomy" id="294"/>
    <lineage>
        <taxon>Bacteria</taxon>
        <taxon>Pseudomonadati</taxon>
        <taxon>Pseudomonadota</taxon>
        <taxon>Gammaproteobacteria</taxon>
        <taxon>Pseudomonadales</taxon>
        <taxon>Pseudomonadaceae</taxon>
        <taxon>Pseudomonas</taxon>
    </lineage>
</organism>
<dbReference type="InterPro" id="IPR051200">
    <property type="entry name" value="Host-pathogen_enzymatic-act"/>
</dbReference>
<dbReference type="NCBIfam" id="TIGR02276">
    <property type="entry name" value="beta_rpt_yvtn"/>
    <property type="match status" value="5"/>
</dbReference>
<dbReference type="PANTHER" id="PTHR47197:SF3">
    <property type="entry name" value="DIHYDRO-HEME D1 DEHYDROGENASE"/>
    <property type="match status" value="1"/>
</dbReference>